<accession>A0A1G8ZBD5</accession>
<dbReference type="STRING" id="1174501.SAMN05216192_13230"/>
<proteinExistence type="predicted"/>
<reference evidence="2" key="1">
    <citation type="submission" date="2016-10" db="EMBL/GenBank/DDBJ databases">
        <authorList>
            <person name="Varghese N."/>
            <person name="Submissions S."/>
        </authorList>
    </citation>
    <scope>NUCLEOTIDE SEQUENCE [LARGE SCALE GENOMIC DNA]</scope>
    <source>
        <strain evidence="2">CGMCC 1.11012</strain>
    </source>
</reference>
<organism evidence="1 2">
    <name type="scientific">Paenibacillus typhae</name>
    <dbReference type="NCBI Taxonomy" id="1174501"/>
    <lineage>
        <taxon>Bacteria</taxon>
        <taxon>Bacillati</taxon>
        <taxon>Bacillota</taxon>
        <taxon>Bacilli</taxon>
        <taxon>Bacillales</taxon>
        <taxon>Paenibacillaceae</taxon>
        <taxon>Paenibacillus</taxon>
    </lineage>
</organism>
<evidence type="ECO:0000313" key="1">
    <source>
        <dbReference type="EMBL" id="SDK12381.1"/>
    </source>
</evidence>
<protein>
    <submittedName>
        <fullName evidence="1">Uncharacterized protein</fullName>
    </submittedName>
</protein>
<dbReference type="EMBL" id="FNDX01000032">
    <property type="protein sequence ID" value="SDK12381.1"/>
    <property type="molecule type" value="Genomic_DNA"/>
</dbReference>
<sequence>MLGIRLYIWFQMPYEVYNVVVPGAGVGDFSKKRRFAAGFPGGIQNIIKTK</sequence>
<name>A0A1G8ZBD5_9BACL</name>
<dbReference type="AlphaFoldDB" id="A0A1G8ZBD5"/>
<keyword evidence="2" id="KW-1185">Reference proteome</keyword>
<dbReference type="Proteomes" id="UP000199050">
    <property type="component" value="Unassembled WGS sequence"/>
</dbReference>
<evidence type="ECO:0000313" key="2">
    <source>
        <dbReference type="Proteomes" id="UP000199050"/>
    </source>
</evidence>
<gene>
    <name evidence="1" type="ORF">SAMN05216192_13230</name>
</gene>